<feature type="compositionally biased region" description="Basic and acidic residues" evidence="2">
    <location>
        <begin position="905"/>
        <end position="915"/>
    </location>
</feature>
<accession>A0A9P7BF63</accession>
<dbReference type="Pfam" id="PF03914">
    <property type="entry name" value="CBF"/>
    <property type="match status" value="1"/>
</dbReference>
<feature type="compositionally biased region" description="Acidic residues" evidence="2">
    <location>
        <begin position="127"/>
        <end position="183"/>
    </location>
</feature>
<feature type="compositionally biased region" description="Acidic residues" evidence="2">
    <location>
        <begin position="1003"/>
        <end position="1030"/>
    </location>
</feature>
<feature type="compositionally biased region" description="Basic and acidic residues" evidence="2">
    <location>
        <begin position="54"/>
        <end position="70"/>
    </location>
</feature>
<feature type="region of interest" description="Disordered" evidence="2">
    <location>
        <begin position="123"/>
        <end position="222"/>
    </location>
</feature>
<reference evidence="4" key="1">
    <citation type="submission" date="2020-11" db="EMBL/GenBank/DDBJ databases">
        <title>Kefir isolates.</title>
        <authorList>
            <person name="Marcisauskas S."/>
            <person name="Kim Y."/>
            <person name="Blasche S."/>
        </authorList>
    </citation>
    <scope>NUCLEOTIDE SEQUENCE</scope>
    <source>
        <strain evidence="4">Olga-1</strain>
    </source>
</reference>
<feature type="compositionally biased region" description="Basic residues" evidence="2">
    <location>
        <begin position="543"/>
        <end position="558"/>
    </location>
</feature>
<proteinExistence type="inferred from homology"/>
<protein>
    <recommendedName>
        <fullName evidence="3">CCAAT-binding factor domain-containing protein</fullName>
    </recommendedName>
</protein>
<dbReference type="InterPro" id="IPR016024">
    <property type="entry name" value="ARM-type_fold"/>
</dbReference>
<organism evidence="4 5">
    <name type="scientific">Pichia californica</name>
    <dbReference type="NCBI Taxonomy" id="460514"/>
    <lineage>
        <taxon>Eukaryota</taxon>
        <taxon>Fungi</taxon>
        <taxon>Dikarya</taxon>
        <taxon>Ascomycota</taxon>
        <taxon>Saccharomycotina</taxon>
        <taxon>Pichiomycetes</taxon>
        <taxon>Pichiales</taxon>
        <taxon>Pichiaceae</taxon>
        <taxon>Pichia</taxon>
    </lineage>
</organism>
<evidence type="ECO:0000313" key="5">
    <source>
        <dbReference type="Proteomes" id="UP000697127"/>
    </source>
</evidence>
<feature type="compositionally biased region" description="Basic and acidic residues" evidence="2">
    <location>
        <begin position="184"/>
        <end position="222"/>
    </location>
</feature>
<dbReference type="OrthoDB" id="28947at2759"/>
<evidence type="ECO:0000259" key="3">
    <source>
        <dbReference type="Pfam" id="PF03914"/>
    </source>
</evidence>
<feature type="compositionally biased region" description="Acidic residues" evidence="2">
    <location>
        <begin position="962"/>
        <end position="971"/>
    </location>
</feature>
<gene>
    <name evidence="4" type="ORF">C6P40_003026</name>
</gene>
<evidence type="ECO:0000313" key="4">
    <source>
        <dbReference type="EMBL" id="KAG0687018.1"/>
    </source>
</evidence>
<feature type="compositionally biased region" description="Acidic residues" evidence="2">
    <location>
        <begin position="939"/>
        <end position="955"/>
    </location>
</feature>
<feature type="compositionally biased region" description="Basic residues" evidence="2">
    <location>
        <begin position="20"/>
        <end position="31"/>
    </location>
</feature>
<name>A0A9P7BF63_9ASCO</name>
<dbReference type="GO" id="GO:0005634">
    <property type="term" value="C:nucleus"/>
    <property type="evidence" value="ECO:0007669"/>
    <property type="project" value="UniProtKB-ARBA"/>
</dbReference>
<evidence type="ECO:0000256" key="2">
    <source>
        <dbReference type="SAM" id="MobiDB-lite"/>
    </source>
</evidence>
<feature type="region of interest" description="Disordered" evidence="2">
    <location>
        <begin position="731"/>
        <end position="764"/>
    </location>
</feature>
<comment type="similarity">
    <text evidence="1">Belongs to the CBF/MAK21 family.</text>
</comment>
<feature type="compositionally biased region" description="Acidic residues" evidence="2">
    <location>
        <begin position="733"/>
        <end position="745"/>
    </location>
</feature>
<feature type="compositionally biased region" description="Polar residues" evidence="2">
    <location>
        <begin position="38"/>
        <end position="53"/>
    </location>
</feature>
<feature type="compositionally biased region" description="Acidic residues" evidence="2">
    <location>
        <begin position="980"/>
        <end position="993"/>
    </location>
</feature>
<feature type="region of interest" description="Disordered" evidence="2">
    <location>
        <begin position="905"/>
        <end position="924"/>
    </location>
</feature>
<dbReference type="PANTHER" id="PTHR12048:SF0">
    <property type="entry name" value="CCAAT_ENHANCER-BINDING PROTEIN ZETA"/>
    <property type="match status" value="1"/>
</dbReference>
<feature type="compositionally biased region" description="Acidic residues" evidence="2">
    <location>
        <begin position="1038"/>
        <end position="1056"/>
    </location>
</feature>
<dbReference type="EMBL" id="PUHW01000331">
    <property type="protein sequence ID" value="KAG0687018.1"/>
    <property type="molecule type" value="Genomic_DNA"/>
</dbReference>
<comment type="caution">
    <text evidence="4">The sequence shown here is derived from an EMBL/GenBank/DDBJ whole genome shotgun (WGS) entry which is preliminary data.</text>
</comment>
<feature type="compositionally biased region" description="Basic and acidic residues" evidence="2">
    <location>
        <begin position="746"/>
        <end position="764"/>
    </location>
</feature>
<dbReference type="SUPFAM" id="SSF48371">
    <property type="entry name" value="ARM repeat"/>
    <property type="match status" value="1"/>
</dbReference>
<dbReference type="InterPro" id="IPR005612">
    <property type="entry name" value="CCAAT-binding_factor"/>
</dbReference>
<feature type="compositionally biased region" description="Basic and acidic residues" evidence="2">
    <location>
        <begin position="1066"/>
        <end position="1075"/>
    </location>
</feature>
<feature type="region of interest" description="Disordered" evidence="2">
    <location>
        <begin position="1"/>
        <end position="106"/>
    </location>
</feature>
<evidence type="ECO:0000256" key="1">
    <source>
        <dbReference type="ARBA" id="ARBA00007797"/>
    </source>
</evidence>
<dbReference type="Proteomes" id="UP000697127">
    <property type="component" value="Unassembled WGS sequence"/>
</dbReference>
<sequence length="1107" mass="127310">MSTLSDLSSLKEKVSNALSKKNKEKKIKNSKNSKDSKLGNTNNSKKANQTTKKTSGDEKNNEETLRREAIDLGATEEDIALVKDIEDDDTLSEQEFDNTPSVDKKFTSDLSSFMNSIGLFKHKAEDFVVDDSEPKEDESEEDESEEDESEEEDEDDEDDEEEQEQEQEEEEEGDDDDEEEEEVEVKSEEKKSSPKEVLSEKTKLDEVSGKDAKEEKKSKNSDKITNLQSVISDRLTTEPRSDWYNISLNIDQSSVDRSLRQADIDELYEKAKKLAEEENQVYDEEFNKSSSQKRFLSQILTGGTLSDKISALTLLVQEAPLHNLRALDNLFNMCQKKSRTAALQCVDALVDLLVNTILPPNRKLKPFKKQPLSRSLTNEQLILMYFEDHLKTMYFEFITLLERLSHDSILYVRMKIVGHIFSLLKAKPEQEANLLRLGVNKLGDIDNKVSSKTSYQILLLEQEHPAMKQIICESVIDVVFRSNNDHHALYYSINTLNQTILTRSDEGLANKLVDAYFALFEKLLIKTDDENVGKFKESEHQKEGRRKKNIKRGKKGGKSVKNEKDESEIIEEKNSKMFAQILTGLNRSFPFSNFPMDIFENHLNILYKITHSLNFNTSVQALILIQTITNKFSDDKFKDRYFRTLYESLWDERLLNSSKQGIYLNLLYKSLKSDENSNRVLAFVKRISQVCLSWFNIGTVAGMIFLLIQLEREIPQIRNLFLNTPMDDKLEKAEEEEREETEEEIAEKKESESKVYDSKKRDPKYANADKSSLWELEYFLNHYHPTVQLYAENFLKYDELSKEERKTITKPDLGLYTLSHFLDRFVYKKAKSKANLKGSSIMQPLGGSHTGNLLVRATGVESRDIPANTEDWLSKKASQIRPEDDFFYQYFSTKQDKVMNSKLDKELDKKSKNTDEDAEDSELDDDLVWNALVKSNPEVEGDEDDLEDDLDDELSDLNMSDFSDDEEETEEAAAKLNDVNDFDLSEDEDEDGEGLVRLKTIGDLEDENNSDADSEDAEEIEDEANESSEGEDIKMLLGDEDEDDVYSSDEEPEQEDSTNKSKKRSHDFDKKENKSKTNNKRTKFSSLPTFASAEDYADYLQSSSDEE</sequence>
<feature type="region of interest" description="Disordered" evidence="2">
    <location>
        <begin position="534"/>
        <end position="567"/>
    </location>
</feature>
<dbReference type="PANTHER" id="PTHR12048">
    <property type="entry name" value="CCAAT-BINDING FACTOR-RELATED"/>
    <property type="match status" value="1"/>
</dbReference>
<dbReference type="AlphaFoldDB" id="A0A9P7BF63"/>
<feature type="compositionally biased region" description="Acidic residues" evidence="2">
    <location>
        <begin position="74"/>
        <end position="96"/>
    </location>
</feature>
<feature type="domain" description="CCAAT-binding factor" evidence="3">
    <location>
        <begin position="618"/>
        <end position="791"/>
    </location>
</feature>
<dbReference type="InterPro" id="IPR040155">
    <property type="entry name" value="CEBPZ/Mak21-like"/>
</dbReference>
<feature type="region of interest" description="Disordered" evidence="2">
    <location>
        <begin position="935"/>
        <end position="1107"/>
    </location>
</feature>
<keyword evidence="5" id="KW-1185">Reference proteome</keyword>